<name>A0A6A4H913_9AGAR</name>
<gene>
    <name evidence="1" type="ORF">BT96DRAFT_195694</name>
</gene>
<dbReference type="Proteomes" id="UP000799118">
    <property type="component" value="Unassembled WGS sequence"/>
</dbReference>
<evidence type="ECO:0000313" key="2">
    <source>
        <dbReference type="Proteomes" id="UP000799118"/>
    </source>
</evidence>
<dbReference type="EMBL" id="ML769553">
    <property type="protein sequence ID" value="KAE9394286.1"/>
    <property type="molecule type" value="Genomic_DNA"/>
</dbReference>
<accession>A0A6A4H913</accession>
<evidence type="ECO:0000313" key="1">
    <source>
        <dbReference type="EMBL" id="KAE9394286.1"/>
    </source>
</evidence>
<keyword evidence="2" id="KW-1185">Reference proteome</keyword>
<dbReference type="AlphaFoldDB" id="A0A6A4H913"/>
<reference evidence="1" key="1">
    <citation type="journal article" date="2019" name="Environ. Microbiol.">
        <title>Fungal ecological strategies reflected in gene transcription - a case study of two litter decomposers.</title>
        <authorList>
            <person name="Barbi F."/>
            <person name="Kohler A."/>
            <person name="Barry K."/>
            <person name="Baskaran P."/>
            <person name="Daum C."/>
            <person name="Fauchery L."/>
            <person name="Ihrmark K."/>
            <person name="Kuo A."/>
            <person name="LaButti K."/>
            <person name="Lipzen A."/>
            <person name="Morin E."/>
            <person name="Grigoriev I.V."/>
            <person name="Henrissat B."/>
            <person name="Lindahl B."/>
            <person name="Martin F."/>
        </authorList>
    </citation>
    <scope>NUCLEOTIDE SEQUENCE</scope>
    <source>
        <strain evidence="1">JB14</strain>
    </source>
</reference>
<sequence>MLEMPPKIQQEPNGHSAVTPESGLGFALTPFLTSSGAACAIHSMLHASCFIYSIPQGHGPDQRFITQPFRYLPTLVASPFLDTYAT</sequence>
<protein>
    <submittedName>
        <fullName evidence="1">Uncharacterized protein</fullName>
    </submittedName>
</protein>
<proteinExistence type="predicted"/>
<organism evidence="1 2">
    <name type="scientific">Gymnopus androsaceus JB14</name>
    <dbReference type="NCBI Taxonomy" id="1447944"/>
    <lineage>
        <taxon>Eukaryota</taxon>
        <taxon>Fungi</taxon>
        <taxon>Dikarya</taxon>
        <taxon>Basidiomycota</taxon>
        <taxon>Agaricomycotina</taxon>
        <taxon>Agaricomycetes</taxon>
        <taxon>Agaricomycetidae</taxon>
        <taxon>Agaricales</taxon>
        <taxon>Marasmiineae</taxon>
        <taxon>Omphalotaceae</taxon>
        <taxon>Gymnopus</taxon>
    </lineage>
</organism>